<keyword evidence="1" id="KW-0472">Membrane</keyword>
<protein>
    <submittedName>
        <fullName evidence="2">Chemosensory protein 4</fullName>
    </submittedName>
</protein>
<dbReference type="SUPFAM" id="SSF100910">
    <property type="entry name" value="Chemosensory protein Csp2"/>
    <property type="match status" value="1"/>
</dbReference>
<dbReference type="Gene3D" id="1.10.2080.10">
    <property type="entry name" value="Insect odorant-binding protein A10/Ejaculatory bulb-specific protein 3"/>
    <property type="match status" value="1"/>
</dbReference>
<dbReference type="InterPro" id="IPR005055">
    <property type="entry name" value="A10/PebIII"/>
</dbReference>
<reference evidence="2" key="1">
    <citation type="submission" date="2021-07" db="EMBL/GenBank/DDBJ databases">
        <authorList>
            <person name="Yang L."/>
        </authorList>
    </citation>
    <scope>NUCLEOTIDE SEQUENCE</scope>
</reference>
<accession>A0A8F6T698</accession>
<feature type="transmembrane region" description="Helical" evidence="1">
    <location>
        <begin position="21"/>
        <end position="45"/>
    </location>
</feature>
<evidence type="ECO:0000256" key="1">
    <source>
        <dbReference type="SAM" id="Phobius"/>
    </source>
</evidence>
<proteinExistence type="evidence at transcript level"/>
<organism evidence="2">
    <name type="scientific">Spodoptera frugiperda</name>
    <name type="common">Fall armyworm</name>
    <dbReference type="NCBI Taxonomy" id="7108"/>
    <lineage>
        <taxon>Eukaryota</taxon>
        <taxon>Metazoa</taxon>
        <taxon>Ecdysozoa</taxon>
        <taxon>Arthropoda</taxon>
        <taxon>Hexapoda</taxon>
        <taxon>Insecta</taxon>
        <taxon>Pterygota</taxon>
        <taxon>Neoptera</taxon>
        <taxon>Endopterygota</taxon>
        <taxon>Lepidoptera</taxon>
        <taxon>Glossata</taxon>
        <taxon>Ditrysia</taxon>
        <taxon>Noctuoidea</taxon>
        <taxon>Noctuidae</taxon>
        <taxon>Amphipyrinae</taxon>
        <taxon>Spodoptera</taxon>
    </lineage>
</organism>
<dbReference type="EMBL" id="MZ517151">
    <property type="protein sequence ID" value="QXT24550.1"/>
    <property type="molecule type" value="mRNA"/>
</dbReference>
<dbReference type="InterPro" id="IPR036682">
    <property type="entry name" value="OS_D_A10/PebIII_sf"/>
</dbReference>
<evidence type="ECO:0000313" key="2">
    <source>
        <dbReference type="EMBL" id="QXT24550.1"/>
    </source>
</evidence>
<keyword evidence="1" id="KW-1133">Transmembrane helix</keyword>
<sequence>MALATVPKYRKLIKMNKHGKYPVISVLIIVLVSISVSKLISLWALPQLFDSEFPFTAHIKEALENRCAKCTDAQKRGTEKVLKFLINHKPDIWDQLCNKFDPEGLYRKKYEQEYQSAKQ</sequence>
<dbReference type="PANTHER" id="PTHR11257">
    <property type="entry name" value="CHEMOSENSORY PROTEIN-RELATED"/>
    <property type="match status" value="1"/>
</dbReference>
<dbReference type="PANTHER" id="PTHR11257:SF12">
    <property type="entry name" value="EJACULATORY BULB-SPECIFIC PROTEIN 3-RELATED"/>
    <property type="match status" value="1"/>
</dbReference>
<keyword evidence="1" id="KW-0812">Transmembrane</keyword>
<dbReference type="Pfam" id="PF03392">
    <property type="entry name" value="OS-D"/>
    <property type="match status" value="1"/>
</dbReference>
<name>A0A8F6T698_SPOFR</name>
<dbReference type="AlphaFoldDB" id="A0A8F6T698"/>